<name>A0A4Y2A894_ARAVE</name>
<dbReference type="SUPFAM" id="SSF53098">
    <property type="entry name" value="Ribonuclease H-like"/>
    <property type="match status" value="1"/>
</dbReference>
<protein>
    <recommendedName>
        <fullName evidence="3">RNase H type-1 domain-containing protein</fullName>
    </recommendedName>
</protein>
<dbReference type="Proteomes" id="UP000499080">
    <property type="component" value="Unassembled WGS sequence"/>
</dbReference>
<dbReference type="EMBL" id="BGPR01079784">
    <property type="protein sequence ID" value="GBL75978.1"/>
    <property type="molecule type" value="Genomic_DNA"/>
</dbReference>
<dbReference type="OrthoDB" id="6437652at2759"/>
<evidence type="ECO:0000313" key="2">
    <source>
        <dbReference type="Proteomes" id="UP000499080"/>
    </source>
</evidence>
<comment type="caution">
    <text evidence="1">The sequence shown here is derived from an EMBL/GenBank/DDBJ whole genome shotgun (WGS) entry which is preliminary data.</text>
</comment>
<proteinExistence type="predicted"/>
<accession>A0A4Y2A894</accession>
<evidence type="ECO:0000313" key="1">
    <source>
        <dbReference type="EMBL" id="GBL75978.1"/>
    </source>
</evidence>
<organism evidence="1 2">
    <name type="scientific">Araneus ventricosus</name>
    <name type="common">Orbweaver spider</name>
    <name type="synonym">Epeira ventricosa</name>
    <dbReference type="NCBI Taxonomy" id="182803"/>
    <lineage>
        <taxon>Eukaryota</taxon>
        <taxon>Metazoa</taxon>
        <taxon>Ecdysozoa</taxon>
        <taxon>Arthropoda</taxon>
        <taxon>Chelicerata</taxon>
        <taxon>Arachnida</taxon>
        <taxon>Araneae</taxon>
        <taxon>Araneomorphae</taxon>
        <taxon>Entelegynae</taxon>
        <taxon>Araneoidea</taxon>
        <taxon>Araneidae</taxon>
        <taxon>Araneus</taxon>
    </lineage>
</organism>
<evidence type="ECO:0008006" key="3">
    <source>
        <dbReference type="Google" id="ProtNLM"/>
    </source>
</evidence>
<dbReference type="InterPro" id="IPR036397">
    <property type="entry name" value="RNaseH_sf"/>
</dbReference>
<feature type="non-terminal residue" evidence="1">
    <location>
        <position position="1"/>
    </location>
</feature>
<dbReference type="Gene3D" id="3.30.420.10">
    <property type="entry name" value="Ribonuclease H-like superfamily/Ribonuclease H"/>
    <property type="match status" value="1"/>
</dbReference>
<gene>
    <name evidence="1" type="ORF">AVEN_45587_1</name>
</gene>
<reference evidence="1 2" key="1">
    <citation type="journal article" date="2019" name="Sci. Rep.">
        <title>Orb-weaving spider Araneus ventricosus genome elucidates the spidroin gene catalogue.</title>
        <authorList>
            <person name="Kono N."/>
            <person name="Nakamura H."/>
            <person name="Ohtoshi R."/>
            <person name="Moran D.A.P."/>
            <person name="Shinohara A."/>
            <person name="Yoshida Y."/>
            <person name="Fujiwara M."/>
            <person name="Mori M."/>
            <person name="Tomita M."/>
            <person name="Arakawa K."/>
        </authorList>
    </citation>
    <scope>NUCLEOTIDE SEQUENCE [LARGE SCALE GENOMIC DNA]</scope>
</reference>
<dbReference type="InterPro" id="IPR012337">
    <property type="entry name" value="RNaseH-like_sf"/>
</dbReference>
<dbReference type="AlphaFoldDB" id="A0A4Y2A894"/>
<dbReference type="GO" id="GO:0003676">
    <property type="term" value="F:nucleic acid binding"/>
    <property type="evidence" value="ECO:0007669"/>
    <property type="project" value="InterPro"/>
</dbReference>
<keyword evidence="2" id="KW-1185">Reference proteome</keyword>
<sequence>FFRQNWPLLESAAAWAIKTNNKINIFTDSISFIDTHKSHRTKSKFVNSIKEKFCLAEGLVRLTWAKAHVGFLGNELCRSLLQAGMYDWKFMDIPLPYSSVTFLLNEKRMQEWNSHLEQFQSVSGFRLSGYVTCVDEKILVKNKAVIYFLTGHGPFPCYLSRFKILSFPNCECGSLASPDRYVFDCPLMEQFHLK</sequence>